<dbReference type="InterPro" id="IPR039448">
    <property type="entry name" value="Beta_helix"/>
</dbReference>
<dbReference type="InterPro" id="IPR012334">
    <property type="entry name" value="Pectin_lyas_fold"/>
</dbReference>
<feature type="chain" id="PRO_5039119638" evidence="1">
    <location>
        <begin position="39"/>
        <end position="552"/>
    </location>
</feature>
<dbReference type="SUPFAM" id="SSF51126">
    <property type="entry name" value="Pectin lyase-like"/>
    <property type="match status" value="1"/>
</dbReference>
<dbReference type="OrthoDB" id="3333873at2"/>
<evidence type="ECO:0000313" key="4">
    <source>
        <dbReference type="Proteomes" id="UP000199323"/>
    </source>
</evidence>
<keyword evidence="1" id="KW-0732">Signal</keyword>
<name>A0A1I2IGE7_9ACTN</name>
<feature type="signal peptide" evidence="1">
    <location>
        <begin position="1"/>
        <end position="38"/>
    </location>
</feature>
<dbReference type="InterPro" id="IPR006311">
    <property type="entry name" value="TAT_signal"/>
</dbReference>
<organism evidence="3 4">
    <name type="scientific">Actinacidiphila alni</name>
    <dbReference type="NCBI Taxonomy" id="380248"/>
    <lineage>
        <taxon>Bacteria</taxon>
        <taxon>Bacillati</taxon>
        <taxon>Actinomycetota</taxon>
        <taxon>Actinomycetes</taxon>
        <taxon>Kitasatosporales</taxon>
        <taxon>Streptomycetaceae</taxon>
        <taxon>Actinacidiphila</taxon>
    </lineage>
</organism>
<proteinExistence type="predicted"/>
<reference evidence="3 4" key="1">
    <citation type="submission" date="2016-10" db="EMBL/GenBank/DDBJ databases">
        <authorList>
            <person name="de Groot N.N."/>
        </authorList>
    </citation>
    <scope>NUCLEOTIDE SEQUENCE [LARGE SCALE GENOMIC DNA]</scope>
    <source>
        <strain evidence="3 4">CGMCC 4.3510</strain>
    </source>
</reference>
<dbReference type="PROSITE" id="PS51318">
    <property type="entry name" value="TAT"/>
    <property type="match status" value="1"/>
</dbReference>
<dbReference type="RefSeq" id="WP_093715383.1">
    <property type="nucleotide sequence ID" value="NZ_FONG01000013.1"/>
</dbReference>
<gene>
    <name evidence="3" type="ORF">SAMN05216251_113130</name>
</gene>
<dbReference type="SMART" id="SM00710">
    <property type="entry name" value="PbH1"/>
    <property type="match status" value="6"/>
</dbReference>
<dbReference type="EMBL" id="FONG01000013">
    <property type="protein sequence ID" value="SFF40710.1"/>
    <property type="molecule type" value="Genomic_DNA"/>
</dbReference>
<feature type="domain" description="Right handed beta helix" evidence="2">
    <location>
        <begin position="270"/>
        <end position="434"/>
    </location>
</feature>
<dbReference type="Gene3D" id="2.160.20.10">
    <property type="entry name" value="Single-stranded right-handed beta-helix, Pectin lyase-like"/>
    <property type="match status" value="1"/>
</dbReference>
<dbReference type="InterPro" id="IPR011050">
    <property type="entry name" value="Pectin_lyase_fold/virulence"/>
</dbReference>
<accession>A0A1I2IGE7</accession>
<protein>
    <submittedName>
        <fullName evidence="3">Right handed beta helix region</fullName>
    </submittedName>
</protein>
<dbReference type="Proteomes" id="UP000199323">
    <property type="component" value="Unassembled WGS sequence"/>
</dbReference>
<evidence type="ECO:0000259" key="2">
    <source>
        <dbReference type="Pfam" id="PF13229"/>
    </source>
</evidence>
<evidence type="ECO:0000313" key="3">
    <source>
        <dbReference type="EMBL" id="SFF40710.1"/>
    </source>
</evidence>
<sequence length="552" mass="57238">MPENTRSPRAGLRRTVAAAGAVALAGALGLAVAPAASADAATYYVDCSAASSTQTGSQAQPFTSLAKASSHHFLAGESLLLKRGTVCEGALTVQGSGSSTAWNTLGAYGDAAQPLPSIDGGTGTTNASAVALKNVSYWKVQDLNIAGGYWRGLWIEADQPGVTQHGFRLTGLKVHDQGNRPRIITKSDGSKQSDWISGTGSVIVEPCTPTAKLEGVTIDDVDAYNGHEVGFQIGHAEKAVYDPSTPGGYNTPDCHMGLADGVLPARDGVSNTVIKNSGSAYNDASGIWGSGVTNLTMTDNTLHDNGNGTSSTGEPSLLNGEGAWWSNSYNVSATYNTSYANKRGGGDGGGFDADTYTTKSLIDHNTAYGNDSYCVAVFGGRDLVTSDVTVTHNTCTDNGKNPSSQSQGDIFTWTAGRTTTDPSSIQDITVNNNTINRTQPGPWLMSQSNYLPGEVSFWGNDVTHAVPAKLVYIEQCGTDTATVKWHCDPTQPELNLNTYKVTGTGPVTFVVAKNGSTGTGSATDPYTPFSAYQAATGQDPQSTCASAGGGTC</sequence>
<dbReference type="STRING" id="380248.SAMN05216251_113130"/>
<dbReference type="Pfam" id="PF13229">
    <property type="entry name" value="Beta_helix"/>
    <property type="match status" value="1"/>
</dbReference>
<dbReference type="InterPro" id="IPR006626">
    <property type="entry name" value="PbH1"/>
</dbReference>
<keyword evidence="4" id="KW-1185">Reference proteome</keyword>
<evidence type="ECO:0000256" key="1">
    <source>
        <dbReference type="SAM" id="SignalP"/>
    </source>
</evidence>
<dbReference type="AlphaFoldDB" id="A0A1I2IGE7"/>